<feature type="region of interest" description="Disordered" evidence="1">
    <location>
        <begin position="76"/>
        <end position="129"/>
    </location>
</feature>
<feature type="compositionally biased region" description="Basic and acidic residues" evidence="1">
    <location>
        <begin position="100"/>
        <end position="109"/>
    </location>
</feature>
<protein>
    <submittedName>
        <fullName evidence="2">Uncharacterized protein</fullName>
    </submittedName>
</protein>
<gene>
    <name evidence="2" type="ORF">AKSOIL_0121</name>
</gene>
<accession>C0IN80</accession>
<evidence type="ECO:0000256" key="1">
    <source>
        <dbReference type="SAM" id="MobiDB-lite"/>
    </source>
</evidence>
<evidence type="ECO:0000313" key="2">
    <source>
        <dbReference type="EMBL" id="ACN58766.1"/>
    </source>
</evidence>
<proteinExistence type="predicted"/>
<reference evidence="2" key="1">
    <citation type="journal article" date="2009" name="ISME J.">
        <title>Functional metagenomics reveals diverse beta-lactamases in a remote Alaskan soil.</title>
        <authorList>
            <person name="Allen H.K."/>
            <person name="Moe L.A."/>
            <person name="Rodbumrer J."/>
            <person name="Gaarder A."/>
            <person name="Handelsman J."/>
        </authorList>
    </citation>
    <scope>NUCLEOTIDE SEQUENCE</scope>
</reference>
<dbReference type="AlphaFoldDB" id="C0IN80"/>
<dbReference type="EMBL" id="EU408349">
    <property type="protein sequence ID" value="ACN58766.1"/>
    <property type="molecule type" value="Genomic_DNA"/>
</dbReference>
<sequence>MNVEKKPWFGATQDDGDKPRRRAGFDARGQPTLEVEVEKDVFKRTQADTERLRKLGVGTGGANELSLADTARVKKGSFNPYEGSAVGKPRTPPKPSGLDAMRKLSEEIKRRKALGLDPVLPSKSDPPKK</sequence>
<feature type="region of interest" description="Disordered" evidence="1">
    <location>
        <begin position="1"/>
        <end position="40"/>
    </location>
</feature>
<organism evidence="2">
    <name type="scientific">uncultured bacterium BLR8</name>
    <dbReference type="NCBI Taxonomy" id="506524"/>
    <lineage>
        <taxon>Bacteria</taxon>
        <taxon>environmental samples</taxon>
    </lineage>
</organism>
<name>C0IN80_9BACT</name>